<dbReference type="PROSITE" id="PS51353">
    <property type="entry name" value="ARSC"/>
    <property type="match status" value="1"/>
</dbReference>
<evidence type="ECO:0000313" key="5">
    <source>
        <dbReference type="EMBL" id="MFC3624736.1"/>
    </source>
</evidence>
<dbReference type="InterPro" id="IPR006659">
    <property type="entry name" value="Arsenate_reductase"/>
</dbReference>
<proteinExistence type="inferred from homology"/>
<gene>
    <name evidence="5" type="primary">arsC</name>
    <name evidence="5" type="ORF">ACFOKJ_01060</name>
</gene>
<comment type="caution">
    <text evidence="5">The sequence shown here is derived from an EMBL/GenBank/DDBJ whole genome shotgun (WGS) entry which is preliminary data.</text>
</comment>
<keyword evidence="2 4" id="KW-0560">Oxidoreductase</keyword>
<dbReference type="PANTHER" id="PTHR30041:SF4">
    <property type="entry name" value="ARSENATE REDUCTASE"/>
    <property type="match status" value="1"/>
</dbReference>
<comment type="similarity">
    <text evidence="1 3 4">Belongs to the ArsC family.</text>
</comment>
<organism evidence="5 6">
    <name type="scientific">Vogesella amnigena</name>
    <dbReference type="NCBI Taxonomy" id="1507449"/>
    <lineage>
        <taxon>Bacteria</taxon>
        <taxon>Pseudomonadati</taxon>
        <taxon>Pseudomonadota</taxon>
        <taxon>Betaproteobacteria</taxon>
        <taxon>Neisseriales</taxon>
        <taxon>Chromobacteriaceae</taxon>
        <taxon>Vogesella</taxon>
    </lineage>
</organism>
<dbReference type="Pfam" id="PF03960">
    <property type="entry name" value="ArsC"/>
    <property type="match status" value="1"/>
</dbReference>
<keyword evidence="6" id="KW-1185">Reference proteome</keyword>
<dbReference type="InterPro" id="IPR006660">
    <property type="entry name" value="Arsenate_reductase-like"/>
</dbReference>
<dbReference type="InterPro" id="IPR036249">
    <property type="entry name" value="Thioredoxin-like_sf"/>
</dbReference>
<accession>A0ABV7TP14</accession>
<sequence length="114" mass="12765">MLRYYHNPRCSKSREGLQLLQDRGAELQVIEYLKTPPSAEELRHILVLLGIPARELLRSKEEEYQALGLADTSLDDDALIAAMLAHPRLIERPIAVSDTAAAIGRPPENLLKLL</sequence>
<dbReference type="Proteomes" id="UP001595636">
    <property type="component" value="Unassembled WGS sequence"/>
</dbReference>
<dbReference type="PANTHER" id="PTHR30041">
    <property type="entry name" value="ARSENATE REDUCTASE"/>
    <property type="match status" value="1"/>
</dbReference>
<protein>
    <recommendedName>
        <fullName evidence="4">Arsenate reductase</fullName>
        <ecNumber evidence="4">1.20.4.1</ecNumber>
    </recommendedName>
</protein>
<dbReference type="Gene3D" id="3.40.30.10">
    <property type="entry name" value="Glutaredoxin"/>
    <property type="match status" value="1"/>
</dbReference>
<dbReference type="CDD" id="cd03034">
    <property type="entry name" value="ArsC_ArsC"/>
    <property type="match status" value="1"/>
</dbReference>
<evidence type="ECO:0000313" key="6">
    <source>
        <dbReference type="Proteomes" id="UP001595636"/>
    </source>
</evidence>
<evidence type="ECO:0000256" key="4">
    <source>
        <dbReference type="RuleBase" id="RU362029"/>
    </source>
</evidence>
<dbReference type="SUPFAM" id="SSF52833">
    <property type="entry name" value="Thioredoxin-like"/>
    <property type="match status" value="1"/>
</dbReference>
<dbReference type="RefSeq" id="WP_390276127.1">
    <property type="nucleotide sequence ID" value="NZ_JBHRYH010000002.1"/>
</dbReference>
<dbReference type="EC" id="1.20.4.1" evidence="4"/>
<dbReference type="NCBIfam" id="TIGR00014">
    <property type="entry name" value="arsC"/>
    <property type="match status" value="1"/>
</dbReference>
<evidence type="ECO:0000256" key="1">
    <source>
        <dbReference type="ARBA" id="ARBA00007198"/>
    </source>
</evidence>
<dbReference type="GO" id="GO:0008794">
    <property type="term" value="F:arsenate reductase (glutaredoxin) activity"/>
    <property type="evidence" value="ECO:0007669"/>
    <property type="project" value="UniProtKB-EC"/>
</dbReference>
<comment type="catalytic activity">
    <reaction evidence="4">
        <text>[glutaredoxin]-dithiol + arsenate + glutathione + H(+) = glutathionyl-S-S-[glutaredoxin] + arsenite + H2O</text>
        <dbReference type="Rhea" id="RHEA:22016"/>
        <dbReference type="Rhea" id="RHEA-COMP:10729"/>
        <dbReference type="Rhea" id="RHEA-COMP:17668"/>
        <dbReference type="ChEBI" id="CHEBI:15377"/>
        <dbReference type="ChEBI" id="CHEBI:15378"/>
        <dbReference type="ChEBI" id="CHEBI:29242"/>
        <dbReference type="ChEBI" id="CHEBI:29950"/>
        <dbReference type="ChEBI" id="CHEBI:48597"/>
        <dbReference type="ChEBI" id="CHEBI:57925"/>
        <dbReference type="ChEBI" id="CHEBI:146199"/>
        <dbReference type="EC" id="1.20.4.1"/>
    </reaction>
</comment>
<reference evidence="6" key="1">
    <citation type="journal article" date="2019" name="Int. J. Syst. Evol. Microbiol.">
        <title>The Global Catalogue of Microorganisms (GCM) 10K type strain sequencing project: providing services to taxonomists for standard genome sequencing and annotation.</title>
        <authorList>
            <consortium name="The Broad Institute Genomics Platform"/>
            <consortium name="The Broad Institute Genome Sequencing Center for Infectious Disease"/>
            <person name="Wu L."/>
            <person name="Ma J."/>
        </authorList>
    </citation>
    <scope>NUCLEOTIDE SEQUENCE [LARGE SCALE GENOMIC DNA]</scope>
    <source>
        <strain evidence="6">KCTC 42195</strain>
    </source>
</reference>
<evidence type="ECO:0000256" key="3">
    <source>
        <dbReference type="PROSITE-ProRule" id="PRU01282"/>
    </source>
</evidence>
<name>A0ABV7TP14_9NEIS</name>
<dbReference type="EMBL" id="JBHRYH010000002">
    <property type="protein sequence ID" value="MFC3624736.1"/>
    <property type="molecule type" value="Genomic_DNA"/>
</dbReference>
<evidence type="ECO:0000256" key="2">
    <source>
        <dbReference type="ARBA" id="ARBA00023002"/>
    </source>
</evidence>